<protein>
    <submittedName>
        <fullName evidence="1">Uncharacterized protein</fullName>
    </submittedName>
</protein>
<dbReference type="Proteomes" id="UP000464507">
    <property type="component" value="Chromosome"/>
</dbReference>
<proteinExistence type="predicted"/>
<name>A0A7L5AIK8_9MICO</name>
<dbReference type="RefSeq" id="WP_161886001.1">
    <property type="nucleotide sequence ID" value="NZ_CP017146.1"/>
</dbReference>
<dbReference type="PROSITE" id="PS51257">
    <property type="entry name" value="PROKAR_LIPOPROTEIN"/>
    <property type="match status" value="1"/>
</dbReference>
<organism evidence="1 2">
    <name type="scientific">Marisediminicola antarctica</name>
    <dbReference type="NCBI Taxonomy" id="674079"/>
    <lineage>
        <taxon>Bacteria</taxon>
        <taxon>Bacillati</taxon>
        <taxon>Actinomycetota</taxon>
        <taxon>Actinomycetes</taxon>
        <taxon>Micrococcales</taxon>
        <taxon>Microbacteriaceae</taxon>
        <taxon>Marisediminicola</taxon>
    </lineage>
</organism>
<sequence length="174" mass="18952">MTKTWRQSLPKSVVVLTLSVCVALISGCSTGAIERSSEYLQEGTPEEQQLLVCMQEKGWDVSIGRGGGVAAEFPSEQEDQYDAAQAGCGFDVADGEDVVLTDELLNDGYALQVDTLDCLRGEGYDGLSDPPTLQAYIDERGSWTAYGELPAMPEDEWIQIQETCPQPNVSLDDY</sequence>
<accession>A0A7L5AIK8</accession>
<reference evidence="1 2" key="1">
    <citation type="submission" date="2016-09" db="EMBL/GenBank/DDBJ databases">
        <title>Complete genome sequence of microbes from the polar regions.</title>
        <authorList>
            <person name="Liao L."/>
            <person name="Chen B."/>
        </authorList>
    </citation>
    <scope>NUCLEOTIDE SEQUENCE [LARGE SCALE GENOMIC DNA]</scope>
    <source>
        <strain evidence="1 2">ZS314</strain>
    </source>
</reference>
<dbReference type="EMBL" id="CP017146">
    <property type="protein sequence ID" value="QHO69625.1"/>
    <property type="molecule type" value="Genomic_DNA"/>
</dbReference>
<dbReference type="OrthoDB" id="5073886at2"/>
<gene>
    <name evidence="1" type="ORF">BHD05_08205</name>
</gene>
<dbReference type="AlphaFoldDB" id="A0A7L5AIK8"/>
<keyword evidence="2" id="KW-1185">Reference proteome</keyword>
<evidence type="ECO:0000313" key="2">
    <source>
        <dbReference type="Proteomes" id="UP000464507"/>
    </source>
</evidence>
<dbReference type="KEGG" id="mant:BHD05_08205"/>
<evidence type="ECO:0000313" key="1">
    <source>
        <dbReference type="EMBL" id="QHO69625.1"/>
    </source>
</evidence>